<keyword evidence="4 9" id="KW-0068">Autocatalytic cleavage</keyword>
<keyword evidence="11" id="KW-1185">Reference proteome</keyword>
<comment type="catalytic activity">
    <reaction evidence="9">
        <text>L-aspartate + H(+) = beta-alanine + CO2</text>
        <dbReference type="Rhea" id="RHEA:19497"/>
        <dbReference type="ChEBI" id="CHEBI:15378"/>
        <dbReference type="ChEBI" id="CHEBI:16526"/>
        <dbReference type="ChEBI" id="CHEBI:29991"/>
        <dbReference type="ChEBI" id="CHEBI:57966"/>
        <dbReference type="EC" id="4.1.1.11"/>
    </reaction>
</comment>
<feature type="chain" id="PRO_5044921151" description="Aspartate 1-decarboxylase beta chain" evidence="9">
    <location>
        <begin position="1"/>
        <end position="24"/>
    </location>
</feature>
<keyword evidence="1 9" id="KW-0963">Cytoplasm</keyword>
<dbReference type="PANTHER" id="PTHR21012:SF0">
    <property type="entry name" value="ASPARTATE 1-DECARBOXYLASE"/>
    <property type="match status" value="1"/>
</dbReference>
<evidence type="ECO:0000256" key="7">
    <source>
        <dbReference type="ARBA" id="ARBA00023270"/>
    </source>
</evidence>
<comment type="function">
    <text evidence="9">Catalyzes the pyruvoyl-dependent decarboxylation of aspartate to produce beta-alanine.</text>
</comment>
<comment type="pathway">
    <text evidence="9">Cofactor biosynthesis; (R)-pantothenate biosynthesis; beta-alanine from L-aspartate: step 1/1.</text>
</comment>
<dbReference type="RefSeq" id="WP_343786476.1">
    <property type="nucleotide sequence ID" value="NZ_BAAAEU010000001.1"/>
</dbReference>
<keyword evidence="3 9" id="KW-0210">Decarboxylase</keyword>
<evidence type="ECO:0000313" key="11">
    <source>
        <dbReference type="Proteomes" id="UP001501523"/>
    </source>
</evidence>
<keyword evidence="5 9" id="KW-0865">Zymogen</keyword>
<evidence type="ECO:0000313" key="10">
    <source>
        <dbReference type="EMBL" id="GAA0705678.1"/>
    </source>
</evidence>
<feature type="active site" description="Schiff-base intermediate with substrate; via pyruvic acid" evidence="9">
    <location>
        <position position="25"/>
    </location>
</feature>
<dbReference type="SUPFAM" id="SSF50692">
    <property type="entry name" value="ADC-like"/>
    <property type="match status" value="1"/>
</dbReference>
<gene>
    <name evidence="9" type="primary">panD</name>
    <name evidence="10" type="ORF">GCM10009105_03300</name>
</gene>
<evidence type="ECO:0000256" key="5">
    <source>
        <dbReference type="ARBA" id="ARBA00023145"/>
    </source>
</evidence>
<dbReference type="InterPro" id="IPR003190">
    <property type="entry name" value="Asp_decarbox"/>
</dbReference>
<dbReference type="Gene3D" id="2.40.40.20">
    <property type="match status" value="1"/>
</dbReference>
<evidence type="ECO:0000256" key="8">
    <source>
        <dbReference type="ARBA" id="ARBA00023317"/>
    </source>
</evidence>
<comment type="subcellular location">
    <subcellularLocation>
        <location evidence="9">Cytoplasm</location>
    </subcellularLocation>
</comment>
<keyword evidence="6 9" id="KW-0456">Lyase</keyword>
<keyword evidence="7 9" id="KW-0704">Schiff base</keyword>
<dbReference type="PANTHER" id="PTHR21012">
    <property type="entry name" value="ASPARTATE 1-DECARBOXYLASE"/>
    <property type="match status" value="1"/>
</dbReference>
<dbReference type="Proteomes" id="UP001501523">
    <property type="component" value="Unassembled WGS sequence"/>
</dbReference>
<protein>
    <recommendedName>
        <fullName evidence="9">Aspartate 1-decarboxylase</fullName>
        <ecNumber evidence="9">4.1.1.11</ecNumber>
    </recommendedName>
    <alternativeName>
        <fullName evidence="9">Aspartate alpha-decarboxylase</fullName>
    </alternativeName>
    <component>
        <recommendedName>
            <fullName evidence="9">Aspartate 1-decarboxylase beta chain</fullName>
        </recommendedName>
    </component>
    <component>
        <recommendedName>
            <fullName evidence="9">Aspartate 1-decarboxylase alpha chain</fullName>
        </recommendedName>
    </component>
</protein>
<feature type="binding site" evidence="9">
    <location>
        <position position="57"/>
    </location>
    <ligand>
        <name>substrate</name>
    </ligand>
</feature>
<comment type="subunit">
    <text evidence="9">Heterooctamer of four alpha and four beta subunits.</text>
</comment>
<keyword evidence="8 9" id="KW-0670">Pyruvate</keyword>
<evidence type="ECO:0000256" key="1">
    <source>
        <dbReference type="ARBA" id="ARBA00022490"/>
    </source>
</evidence>
<dbReference type="NCBIfam" id="TIGR00223">
    <property type="entry name" value="panD"/>
    <property type="match status" value="1"/>
</dbReference>
<dbReference type="CDD" id="cd06919">
    <property type="entry name" value="Asp_decarbox"/>
    <property type="match status" value="1"/>
</dbReference>
<feature type="binding site" evidence="9">
    <location>
        <begin position="73"/>
        <end position="75"/>
    </location>
    <ligand>
        <name>substrate</name>
    </ligand>
</feature>
<evidence type="ECO:0000256" key="4">
    <source>
        <dbReference type="ARBA" id="ARBA00022813"/>
    </source>
</evidence>
<sequence>MHLNMLKAKIHRATVTHAELHYEGSCAIDGDLLDVSGILEYEQIHIYNVNNGERFSTYAIRADEGSGIISINGAAAHRAQPGDIVIICAYGGYSDAEAAQHKPQLVYVDRHNKMTHTNRSIPKQAA</sequence>
<proteinExistence type="inferred from homology"/>
<accession>A0ABP3TI07</accession>
<dbReference type="PIRSF" id="PIRSF006246">
    <property type="entry name" value="Asp_decarbox"/>
    <property type="match status" value="1"/>
</dbReference>
<dbReference type="HAMAP" id="MF_00446">
    <property type="entry name" value="PanD"/>
    <property type="match status" value="1"/>
</dbReference>
<dbReference type="Pfam" id="PF02261">
    <property type="entry name" value="Asp_decarbox"/>
    <property type="match status" value="1"/>
</dbReference>
<comment type="caution">
    <text evidence="10">The sequence shown here is derived from an EMBL/GenBank/DDBJ whole genome shotgun (WGS) entry which is preliminary data.</text>
</comment>
<feature type="chain" id="PRO_5044921150" description="Aspartate 1-decarboxylase alpha chain" evidence="9">
    <location>
        <begin position="25"/>
        <end position="126"/>
    </location>
</feature>
<dbReference type="EMBL" id="BAAAEU010000001">
    <property type="protein sequence ID" value="GAA0705678.1"/>
    <property type="molecule type" value="Genomic_DNA"/>
</dbReference>
<reference evidence="11" key="1">
    <citation type="journal article" date="2019" name="Int. J. Syst. Evol. Microbiol.">
        <title>The Global Catalogue of Microorganisms (GCM) 10K type strain sequencing project: providing services to taxonomists for standard genome sequencing and annotation.</title>
        <authorList>
            <consortium name="The Broad Institute Genomics Platform"/>
            <consortium name="The Broad Institute Genome Sequencing Center for Infectious Disease"/>
            <person name="Wu L."/>
            <person name="Ma J."/>
        </authorList>
    </citation>
    <scope>NUCLEOTIDE SEQUENCE [LARGE SCALE GENOMIC DNA]</scope>
    <source>
        <strain evidence="11">JCM 15421</strain>
    </source>
</reference>
<comment type="similarity">
    <text evidence="9">Belongs to the PanD family.</text>
</comment>
<feature type="active site" description="Proton donor" evidence="9">
    <location>
        <position position="58"/>
    </location>
</feature>
<dbReference type="EC" id="4.1.1.11" evidence="9"/>
<evidence type="ECO:0000256" key="6">
    <source>
        <dbReference type="ARBA" id="ARBA00023239"/>
    </source>
</evidence>
<comment type="PTM">
    <text evidence="9">Is synthesized initially as an inactive proenzyme, which is activated by self-cleavage at a specific serine bond to produce a beta-subunit with a hydroxyl group at its C-terminus and an alpha-subunit with a pyruvoyl group at its N-terminus.</text>
</comment>
<evidence type="ECO:0000256" key="3">
    <source>
        <dbReference type="ARBA" id="ARBA00022793"/>
    </source>
</evidence>
<keyword evidence="2 9" id="KW-0566">Pantothenate biosynthesis</keyword>
<organism evidence="10 11">
    <name type="scientific">Dokdonella soli</name>
    <dbReference type="NCBI Taxonomy" id="529810"/>
    <lineage>
        <taxon>Bacteria</taxon>
        <taxon>Pseudomonadati</taxon>
        <taxon>Pseudomonadota</taxon>
        <taxon>Gammaproteobacteria</taxon>
        <taxon>Lysobacterales</taxon>
        <taxon>Rhodanobacteraceae</taxon>
        <taxon>Dokdonella</taxon>
    </lineage>
</organism>
<name>A0ABP3TI07_9GAMM</name>
<feature type="modified residue" description="Pyruvic acid (Ser)" evidence="9">
    <location>
        <position position="25"/>
    </location>
</feature>
<dbReference type="InterPro" id="IPR009010">
    <property type="entry name" value="Asp_de-COase-like_dom_sf"/>
</dbReference>
<evidence type="ECO:0000256" key="2">
    <source>
        <dbReference type="ARBA" id="ARBA00022655"/>
    </source>
</evidence>
<evidence type="ECO:0000256" key="9">
    <source>
        <dbReference type="HAMAP-Rule" id="MF_00446"/>
    </source>
</evidence>
<comment type="cofactor">
    <cofactor evidence="9">
        <name>pyruvate</name>
        <dbReference type="ChEBI" id="CHEBI:15361"/>
    </cofactor>
    <text evidence="9">Binds 1 pyruvoyl group covalently per subunit.</text>
</comment>